<dbReference type="RefSeq" id="WP_155108290.1">
    <property type="nucleotide sequence ID" value="NZ_WMJZ01000012.1"/>
</dbReference>
<evidence type="ECO:0000259" key="3">
    <source>
        <dbReference type="Pfam" id="PF25137"/>
    </source>
</evidence>
<evidence type="ECO:0000313" key="4">
    <source>
        <dbReference type="EMBL" id="MTH46667.1"/>
    </source>
</evidence>
<organism evidence="4 5">
    <name type="scientific">Intestinirhabdus alba</name>
    <dbReference type="NCBI Taxonomy" id="2899544"/>
    <lineage>
        <taxon>Bacteria</taxon>
        <taxon>Pseudomonadati</taxon>
        <taxon>Pseudomonadota</taxon>
        <taxon>Gammaproteobacteria</taxon>
        <taxon>Enterobacterales</taxon>
        <taxon>Enterobacteriaceae</taxon>
        <taxon>Intestinirhabdus</taxon>
    </lineage>
</organism>
<dbReference type="PROSITE" id="PS00913">
    <property type="entry name" value="ADH_IRON_1"/>
    <property type="match status" value="1"/>
</dbReference>
<keyword evidence="1" id="KW-0560">Oxidoreductase</keyword>
<dbReference type="FunFam" id="1.20.1090.10:FF:000005">
    <property type="entry name" value="Alcohol dehydrogenase YqhD"/>
    <property type="match status" value="1"/>
</dbReference>
<comment type="caution">
    <text evidence="4">The sequence shown here is derived from an EMBL/GenBank/DDBJ whole genome shotgun (WGS) entry which is preliminary data.</text>
</comment>
<dbReference type="GO" id="GO:1990362">
    <property type="term" value="F:butanol dehydrogenase (NAD+) activity"/>
    <property type="evidence" value="ECO:0007669"/>
    <property type="project" value="InterPro"/>
</dbReference>
<protein>
    <submittedName>
        <fullName evidence="4">Alcohol dehydrogenase</fullName>
    </submittedName>
</protein>
<dbReference type="SUPFAM" id="SSF56796">
    <property type="entry name" value="Dehydroquinate synthase-like"/>
    <property type="match status" value="1"/>
</dbReference>
<proteinExistence type="predicted"/>
<dbReference type="PANTHER" id="PTHR43633:SF1">
    <property type="entry name" value="ALCOHOL DEHYDROGENASE YQHD"/>
    <property type="match status" value="1"/>
</dbReference>
<dbReference type="GO" id="GO:0008106">
    <property type="term" value="F:alcohol dehydrogenase (NADP+) activity"/>
    <property type="evidence" value="ECO:0007669"/>
    <property type="project" value="TreeGrafter"/>
</dbReference>
<keyword evidence="5" id="KW-1185">Reference proteome</keyword>
<dbReference type="GO" id="GO:0046872">
    <property type="term" value="F:metal ion binding"/>
    <property type="evidence" value="ECO:0007669"/>
    <property type="project" value="InterPro"/>
</dbReference>
<reference evidence="4 5" key="1">
    <citation type="submission" date="2019-11" db="EMBL/GenBank/DDBJ databases">
        <title>Escherichia alba sp. nov. isolated from the gut of plastic-eating superworms Zophobas atratus.</title>
        <authorList>
            <person name="Yang Y."/>
        </authorList>
    </citation>
    <scope>NUCLEOTIDE SEQUENCE [LARGE SCALE GENOMIC DNA]</scope>
    <source>
        <strain evidence="5">BIT-B35</strain>
    </source>
</reference>
<evidence type="ECO:0000259" key="2">
    <source>
        <dbReference type="Pfam" id="PF00465"/>
    </source>
</evidence>
<dbReference type="Gene3D" id="3.40.50.1970">
    <property type="match status" value="1"/>
</dbReference>
<feature type="domain" description="Alcohol dehydrogenase iron-type/glycerol dehydrogenase GldA" evidence="2">
    <location>
        <begin position="9"/>
        <end position="177"/>
    </location>
</feature>
<dbReference type="Gene3D" id="1.20.1090.10">
    <property type="entry name" value="Dehydroquinate synthase-like - alpha domain"/>
    <property type="match status" value="1"/>
</dbReference>
<dbReference type="InterPro" id="IPR056798">
    <property type="entry name" value="ADH_Fe_C"/>
</dbReference>
<gene>
    <name evidence="4" type="ORF">GJV78_10475</name>
</gene>
<dbReference type="PANTHER" id="PTHR43633">
    <property type="entry name" value="ALCOHOL DEHYDROGENASE YQHD"/>
    <property type="match status" value="1"/>
</dbReference>
<dbReference type="NCBIfam" id="NF011717">
    <property type="entry name" value="PRK15138.1"/>
    <property type="match status" value="1"/>
</dbReference>
<evidence type="ECO:0000313" key="5">
    <source>
        <dbReference type="Proteomes" id="UP000477739"/>
    </source>
</evidence>
<dbReference type="PROSITE" id="PS00060">
    <property type="entry name" value="ADH_IRON_2"/>
    <property type="match status" value="1"/>
</dbReference>
<dbReference type="InterPro" id="IPR044731">
    <property type="entry name" value="BDH-like"/>
</dbReference>
<dbReference type="GO" id="GO:0005829">
    <property type="term" value="C:cytosol"/>
    <property type="evidence" value="ECO:0007669"/>
    <property type="project" value="TreeGrafter"/>
</dbReference>
<dbReference type="GO" id="GO:1990002">
    <property type="term" value="F:methylglyoxal reductase (NADPH) (acetol producing) activity"/>
    <property type="evidence" value="ECO:0007669"/>
    <property type="project" value="TreeGrafter"/>
</dbReference>
<dbReference type="FunFam" id="3.40.50.1970:FF:000008">
    <property type="entry name" value="Alcohol dehydrogenase YqhD"/>
    <property type="match status" value="1"/>
</dbReference>
<sequence>MNNFNLHTPTRILFGKGAIADLRQQLPQDARVLITWGGGSVKKTGVLDQVYRALEGMDVREFGGIEPNPSYETLMKAVKIARDERITFLLAVGGGSVLDGTKFIAAAARYADGVDPWHILQTGGSDISSAIPMGSVLTLPATGSESNKGAVISRKTTGDKQPFHSEHVQPVFAVLDPVYTYTLPPRQVANGVVDAFVHTVEQYVTYPVNGKIQDRFAEGILLTLIEEGPKALQEPENYDVRANVMWAATQALNGLIGAGVPQDWATHMLGHELTAMHGLDHAQTLAVVLPALWNEKRDVKRDKLLQYAERVWNITEGSDDARIDAAIATTRRFFEQMGVPTRLSDYGLDGSSIPALLEKLKEHGLTQLGERQDITLETSRRIYEAAR</sequence>
<feature type="domain" description="Fe-containing alcohol dehydrogenase-like C-terminal" evidence="3">
    <location>
        <begin position="189"/>
        <end position="359"/>
    </location>
</feature>
<accession>A0A6L6ILA1</accession>
<dbReference type="InterPro" id="IPR001670">
    <property type="entry name" value="ADH_Fe/GldA"/>
</dbReference>
<dbReference type="CDD" id="cd08187">
    <property type="entry name" value="BDH"/>
    <property type="match status" value="1"/>
</dbReference>
<dbReference type="AlphaFoldDB" id="A0A6L6ILA1"/>
<dbReference type="InterPro" id="IPR018211">
    <property type="entry name" value="ADH_Fe_CS"/>
</dbReference>
<dbReference type="EMBL" id="WMJZ01000012">
    <property type="protein sequence ID" value="MTH46667.1"/>
    <property type="molecule type" value="Genomic_DNA"/>
</dbReference>
<name>A0A6L6ILA1_9ENTR</name>
<dbReference type="Pfam" id="PF00465">
    <property type="entry name" value="Fe-ADH"/>
    <property type="match status" value="1"/>
</dbReference>
<evidence type="ECO:0000256" key="1">
    <source>
        <dbReference type="ARBA" id="ARBA00023002"/>
    </source>
</evidence>
<dbReference type="OrthoDB" id="9815791at2"/>
<dbReference type="Proteomes" id="UP000477739">
    <property type="component" value="Unassembled WGS sequence"/>
</dbReference>
<dbReference type="Pfam" id="PF25137">
    <property type="entry name" value="ADH_Fe_C"/>
    <property type="match status" value="1"/>
</dbReference>